<feature type="transmembrane region" description="Helical" evidence="7">
    <location>
        <begin position="141"/>
        <end position="163"/>
    </location>
</feature>
<feature type="transmembrane region" description="Helical" evidence="7">
    <location>
        <begin position="104"/>
        <end position="129"/>
    </location>
</feature>
<dbReference type="Pfam" id="PF00528">
    <property type="entry name" value="BPD_transp_1"/>
    <property type="match status" value="1"/>
</dbReference>
<protein>
    <submittedName>
        <fullName evidence="9">Oligopeptide ABC transporter permease protein</fullName>
    </submittedName>
</protein>
<sequence>MVLRYFFKRVFLAFLTFLAIYIIVFILLASFSPDPFSDLLESSSKGVDQAKKLADLRAKYYFDKPAIIRLAYYTADIFQGNFGTIYKTGQDGEIPNLFFGPLRYTILVSLPSFFISALIGIILGTIAAYRRGRLEDAAITGISTFFVAVPSFVLAPFVVLIAIKIGLPFEFKDATTYGFWTSFASLIPPIFVFSITSIAGYVFLVRNQIVSVLSSEYILIAKAKGLSKSDIFFKYVLKNASIPLVRSLIFSYIILLSGSIVLEQFFRIPGSSSILVTAAFEGEVNISMFSIIFFTSLSLIVDIIGDLSYVFMDPRISFGQDIPTNYWNKIKNWKLRNYPKKGDENVGSKRV</sequence>
<feature type="domain" description="ABC transmembrane type-1" evidence="8">
    <location>
        <begin position="102"/>
        <end position="305"/>
    </location>
</feature>
<comment type="subcellular location">
    <subcellularLocation>
        <location evidence="1 7">Cell membrane</location>
        <topology evidence="1 7">Multi-pass membrane protein</topology>
    </subcellularLocation>
</comment>
<evidence type="ECO:0000256" key="3">
    <source>
        <dbReference type="ARBA" id="ARBA00022475"/>
    </source>
</evidence>
<feature type="transmembrane region" description="Helical" evidence="7">
    <location>
        <begin position="183"/>
        <end position="204"/>
    </location>
</feature>
<keyword evidence="4 7" id="KW-0812">Transmembrane</keyword>
<dbReference type="Proteomes" id="UP000031129">
    <property type="component" value="Chromosome"/>
</dbReference>
<dbReference type="KEGG" id="mfq:MYF_00920"/>
<evidence type="ECO:0000256" key="6">
    <source>
        <dbReference type="ARBA" id="ARBA00023136"/>
    </source>
</evidence>
<dbReference type="HOGENOM" id="CLU_036879_1_2_14"/>
<keyword evidence="2 7" id="KW-0813">Transport</keyword>
<feature type="transmembrane region" description="Helical" evidence="7">
    <location>
        <begin position="244"/>
        <end position="266"/>
    </location>
</feature>
<dbReference type="GO" id="GO:0005886">
    <property type="term" value="C:plasma membrane"/>
    <property type="evidence" value="ECO:0007669"/>
    <property type="project" value="UniProtKB-SubCell"/>
</dbReference>
<keyword evidence="6 7" id="KW-0472">Membrane</keyword>
<dbReference type="RefSeq" id="WP_002557647.1">
    <property type="nucleotide sequence ID" value="NZ_CP007585.1"/>
</dbReference>
<reference evidence="9 10" key="1">
    <citation type="journal article" date="2015" name="Genome Announc.">
        <title>Complete Genome Sequence of Mycoplasma flocculare Strain Ms42T (ATCC 27399T).</title>
        <authorList>
            <person name="Calcutt M.J."/>
            <person name="Foecking M.F."/>
            <person name="Heidari M.B."/>
            <person name="McIntosh M.A."/>
        </authorList>
    </citation>
    <scope>NUCLEOTIDE SEQUENCE [LARGE SCALE GENOMIC DNA]</scope>
    <source>
        <strain evidence="10">ATCC 27399</strain>
    </source>
</reference>
<dbReference type="PROSITE" id="PS50928">
    <property type="entry name" value="ABC_TM1"/>
    <property type="match status" value="1"/>
</dbReference>
<name>A0A0A8E6V5_MESFC</name>
<evidence type="ECO:0000256" key="4">
    <source>
        <dbReference type="ARBA" id="ARBA00022692"/>
    </source>
</evidence>
<dbReference type="STRING" id="743971.MYF_00920"/>
<evidence type="ECO:0000313" key="9">
    <source>
        <dbReference type="EMBL" id="AJC49733.1"/>
    </source>
</evidence>
<dbReference type="InterPro" id="IPR000515">
    <property type="entry name" value="MetI-like"/>
</dbReference>
<proteinExistence type="inferred from homology"/>
<evidence type="ECO:0000313" key="10">
    <source>
        <dbReference type="Proteomes" id="UP000031129"/>
    </source>
</evidence>
<dbReference type="OrthoDB" id="9789439at2"/>
<keyword evidence="5 7" id="KW-1133">Transmembrane helix</keyword>
<feature type="transmembrane region" description="Helical" evidence="7">
    <location>
        <begin position="12"/>
        <end position="31"/>
    </location>
</feature>
<dbReference type="PANTHER" id="PTHR30465:SF0">
    <property type="entry name" value="OLIGOPEPTIDE TRANSPORT SYSTEM PERMEASE PROTEIN APPB"/>
    <property type="match status" value="1"/>
</dbReference>
<accession>A0A0A8E6V5</accession>
<evidence type="ECO:0000259" key="8">
    <source>
        <dbReference type="PROSITE" id="PS50928"/>
    </source>
</evidence>
<organism evidence="9 10">
    <name type="scientific">Mesomycoplasma flocculare ATCC 27399</name>
    <dbReference type="NCBI Taxonomy" id="743971"/>
    <lineage>
        <taxon>Bacteria</taxon>
        <taxon>Bacillati</taxon>
        <taxon>Mycoplasmatota</taxon>
        <taxon>Mycoplasmoidales</taxon>
        <taxon>Metamycoplasmataceae</taxon>
        <taxon>Mesomycoplasma</taxon>
    </lineage>
</organism>
<dbReference type="EMBL" id="CP007585">
    <property type="protein sequence ID" value="AJC49733.1"/>
    <property type="molecule type" value="Genomic_DNA"/>
</dbReference>
<dbReference type="SUPFAM" id="SSF161098">
    <property type="entry name" value="MetI-like"/>
    <property type="match status" value="1"/>
</dbReference>
<dbReference type="GO" id="GO:0055085">
    <property type="term" value="P:transmembrane transport"/>
    <property type="evidence" value="ECO:0007669"/>
    <property type="project" value="InterPro"/>
</dbReference>
<evidence type="ECO:0000256" key="2">
    <source>
        <dbReference type="ARBA" id="ARBA00022448"/>
    </source>
</evidence>
<dbReference type="InterPro" id="IPR035906">
    <property type="entry name" value="MetI-like_sf"/>
</dbReference>
<evidence type="ECO:0000256" key="7">
    <source>
        <dbReference type="RuleBase" id="RU363032"/>
    </source>
</evidence>
<feature type="transmembrane region" description="Helical" evidence="7">
    <location>
        <begin position="286"/>
        <end position="305"/>
    </location>
</feature>
<evidence type="ECO:0000256" key="1">
    <source>
        <dbReference type="ARBA" id="ARBA00004651"/>
    </source>
</evidence>
<evidence type="ECO:0000256" key="5">
    <source>
        <dbReference type="ARBA" id="ARBA00022989"/>
    </source>
</evidence>
<dbReference type="Gene3D" id="1.10.3720.10">
    <property type="entry name" value="MetI-like"/>
    <property type="match status" value="1"/>
</dbReference>
<dbReference type="CDD" id="cd06261">
    <property type="entry name" value="TM_PBP2"/>
    <property type="match status" value="1"/>
</dbReference>
<comment type="similarity">
    <text evidence="7">Belongs to the binding-protein-dependent transport system permease family.</text>
</comment>
<keyword evidence="10" id="KW-1185">Reference proteome</keyword>
<dbReference type="PANTHER" id="PTHR30465">
    <property type="entry name" value="INNER MEMBRANE ABC TRANSPORTER"/>
    <property type="match status" value="1"/>
</dbReference>
<gene>
    <name evidence="9" type="primary">oppB</name>
    <name evidence="9" type="ORF">MYF_00920</name>
</gene>
<dbReference type="AlphaFoldDB" id="A0A0A8E6V5"/>
<keyword evidence="3" id="KW-1003">Cell membrane</keyword>